<dbReference type="AlphaFoldDB" id="A0A2J6TVY2"/>
<dbReference type="GeneID" id="36596803"/>
<gene>
    <name evidence="1" type="ORF">K444DRAFT_8065</name>
</gene>
<evidence type="ECO:0000313" key="2">
    <source>
        <dbReference type="Proteomes" id="UP000235371"/>
    </source>
</evidence>
<evidence type="ECO:0000313" key="1">
    <source>
        <dbReference type="EMBL" id="PMD67186.1"/>
    </source>
</evidence>
<dbReference type="EMBL" id="KZ613740">
    <property type="protein sequence ID" value="PMD67186.1"/>
    <property type="molecule type" value="Genomic_DNA"/>
</dbReference>
<protein>
    <submittedName>
        <fullName evidence="1">Uncharacterized protein</fullName>
    </submittedName>
</protein>
<accession>A0A2J6TVY2</accession>
<dbReference type="Proteomes" id="UP000235371">
    <property type="component" value="Unassembled WGS sequence"/>
</dbReference>
<name>A0A2J6TVY2_9HELO</name>
<proteinExistence type="predicted"/>
<dbReference type="RefSeq" id="XP_024744090.1">
    <property type="nucleotide sequence ID" value="XM_024888727.1"/>
</dbReference>
<dbReference type="InParanoid" id="A0A2J6TVY2"/>
<sequence length="150" mass="17781">MRRCLAKAWGRGTDIKSNSRPQRMKHLQSKLGLRCRLSRILRNVNHPQALRDLPSRQLSLFFQLVTLLFCLENGPVKRIFQTSWRFVEFQVIKIKRHQAVEGRLSFIPLAHLPKIVDREASHHQRRKIPHNPFLFPSPMHLSPWNHRFSP</sequence>
<organism evidence="1 2">
    <name type="scientific">Hyaloscypha bicolor E</name>
    <dbReference type="NCBI Taxonomy" id="1095630"/>
    <lineage>
        <taxon>Eukaryota</taxon>
        <taxon>Fungi</taxon>
        <taxon>Dikarya</taxon>
        <taxon>Ascomycota</taxon>
        <taxon>Pezizomycotina</taxon>
        <taxon>Leotiomycetes</taxon>
        <taxon>Helotiales</taxon>
        <taxon>Hyaloscyphaceae</taxon>
        <taxon>Hyaloscypha</taxon>
        <taxon>Hyaloscypha bicolor</taxon>
    </lineage>
</organism>
<reference evidence="1 2" key="1">
    <citation type="submission" date="2016-04" db="EMBL/GenBank/DDBJ databases">
        <title>A degradative enzymes factory behind the ericoid mycorrhizal symbiosis.</title>
        <authorList>
            <consortium name="DOE Joint Genome Institute"/>
            <person name="Martino E."/>
            <person name="Morin E."/>
            <person name="Grelet G."/>
            <person name="Kuo A."/>
            <person name="Kohler A."/>
            <person name="Daghino S."/>
            <person name="Barry K."/>
            <person name="Choi C."/>
            <person name="Cichocki N."/>
            <person name="Clum A."/>
            <person name="Copeland A."/>
            <person name="Hainaut M."/>
            <person name="Haridas S."/>
            <person name="Labutti K."/>
            <person name="Lindquist E."/>
            <person name="Lipzen A."/>
            <person name="Khouja H.-R."/>
            <person name="Murat C."/>
            <person name="Ohm R."/>
            <person name="Olson A."/>
            <person name="Spatafora J."/>
            <person name="Veneault-Fourrey C."/>
            <person name="Henrissat B."/>
            <person name="Grigoriev I."/>
            <person name="Martin F."/>
            <person name="Perotto S."/>
        </authorList>
    </citation>
    <scope>NUCLEOTIDE SEQUENCE [LARGE SCALE GENOMIC DNA]</scope>
    <source>
        <strain evidence="1 2">E</strain>
    </source>
</reference>
<keyword evidence="2" id="KW-1185">Reference proteome</keyword>